<dbReference type="EMBL" id="BAAFSG010000001">
    <property type="protein sequence ID" value="GAB1254876.1"/>
    <property type="molecule type" value="Genomic_DNA"/>
</dbReference>
<dbReference type="RefSeq" id="WP_012624009.1">
    <property type="nucleotide sequence ID" value="NZ_BAAFSG010000001.1"/>
</dbReference>
<feature type="chain" id="PRO_5045200091" evidence="1">
    <location>
        <begin position="24"/>
        <end position="163"/>
    </location>
</feature>
<accession>A0ABQ0EB88</accession>
<organism evidence="2 3">
    <name type="scientific">Desulfovibrio falkowii</name>
    <dbReference type="NCBI Taxonomy" id="3136602"/>
    <lineage>
        <taxon>Bacteria</taxon>
        <taxon>Pseudomonadati</taxon>
        <taxon>Thermodesulfobacteriota</taxon>
        <taxon>Desulfovibrionia</taxon>
        <taxon>Desulfovibrionales</taxon>
        <taxon>Desulfovibrionaceae</taxon>
        <taxon>Desulfovibrio</taxon>
    </lineage>
</organism>
<reference evidence="2 3" key="1">
    <citation type="journal article" date="2025" name="Int. J. Syst. Evol. Microbiol.">
        <title>Desulfovibrio falkowii sp. nov., Porphyromonas miyakawae sp. nov., Mediterraneibacter flintii sp. nov. and Owariibacterium komagatae gen. nov., sp. nov., isolated from human faeces.</title>
        <authorList>
            <person name="Hamaguchi T."/>
            <person name="Ohara M."/>
            <person name="Hisatomi A."/>
            <person name="Sekiguchi K."/>
            <person name="Takeda J.I."/>
            <person name="Ueyama J."/>
            <person name="Ito M."/>
            <person name="Nishiwaki H."/>
            <person name="Ogi T."/>
            <person name="Hirayama M."/>
            <person name="Ohkuma M."/>
            <person name="Sakamoto M."/>
            <person name="Ohno K."/>
        </authorList>
    </citation>
    <scope>NUCLEOTIDE SEQUENCE [LARGE SCALE GENOMIC DNA]</scope>
    <source>
        <strain evidence="2 3">13CB8C</strain>
    </source>
</reference>
<gene>
    <name evidence="2" type="ORF">Defa_23630</name>
</gene>
<dbReference type="InterPro" id="IPR019660">
    <property type="entry name" value="Put_sensory_transdc_reg_YbjN"/>
</dbReference>
<protein>
    <submittedName>
        <fullName evidence="2">YbjN domain-containing protein</fullName>
    </submittedName>
</protein>
<evidence type="ECO:0000313" key="2">
    <source>
        <dbReference type="EMBL" id="GAB1254876.1"/>
    </source>
</evidence>
<sequence length="163" mass="18274">MKKLLTLVLSLCLTCIFAAGAMADSDIITASDQEKILEIAKGFGSAELSSTSKGTPLIQGRMDGIKYAIWFSGCTDGKSCSALQFIGMWKTEDFPMAEVNKWNAQKVYTRTYLDKDQDLTMEMDVFMRYGMTQKNLEEIFDLWKTSLRHLSEVIAAQSKKNPS</sequence>
<evidence type="ECO:0000256" key="1">
    <source>
        <dbReference type="SAM" id="SignalP"/>
    </source>
</evidence>
<keyword evidence="3" id="KW-1185">Reference proteome</keyword>
<evidence type="ECO:0000313" key="3">
    <source>
        <dbReference type="Proteomes" id="UP001628192"/>
    </source>
</evidence>
<feature type="signal peptide" evidence="1">
    <location>
        <begin position="1"/>
        <end position="23"/>
    </location>
</feature>
<dbReference type="CDD" id="cd17511">
    <property type="entry name" value="YbjN_AmyR-like"/>
    <property type="match status" value="1"/>
</dbReference>
<proteinExistence type="predicted"/>
<dbReference type="Pfam" id="PF10722">
    <property type="entry name" value="YbjN"/>
    <property type="match status" value="1"/>
</dbReference>
<name>A0ABQ0EB88_9BACT</name>
<dbReference type="Proteomes" id="UP001628192">
    <property type="component" value="Unassembled WGS sequence"/>
</dbReference>
<keyword evidence="1" id="KW-0732">Signal</keyword>
<comment type="caution">
    <text evidence="2">The sequence shown here is derived from an EMBL/GenBank/DDBJ whole genome shotgun (WGS) entry which is preliminary data.</text>
</comment>